<organism evidence="2 3">
    <name type="scientific">Bugula neritina</name>
    <name type="common">Brown bryozoan</name>
    <name type="synonym">Sertularia neritina</name>
    <dbReference type="NCBI Taxonomy" id="10212"/>
    <lineage>
        <taxon>Eukaryota</taxon>
        <taxon>Metazoa</taxon>
        <taxon>Spiralia</taxon>
        <taxon>Lophotrochozoa</taxon>
        <taxon>Bryozoa</taxon>
        <taxon>Gymnolaemata</taxon>
        <taxon>Cheilostomatida</taxon>
        <taxon>Flustrina</taxon>
        <taxon>Buguloidea</taxon>
        <taxon>Bugulidae</taxon>
        <taxon>Bugula</taxon>
    </lineage>
</organism>
<name>A0A7J7J1U7_BUGNE</name>
<evidence type="ECO:0000313" key="3">
    <source>
        <dbReference type="Proteomes" id="UP000593567"/>
    </source>
</evidence>
<feature type="region of interest" description="Disordered" evidence="1">
    <location>
        <begin position="305"/>
        <end position="339"/>
    </location>
</feature>
<feature type="compositionally biased region" description="Basic and acidic residues" evidence="1">
    <location>
        <begin position="120"/>
        <end position="132"/>
    </location>
</feature>
<reference evidence="2" key="1">
    <citation type="submission" date="2020-06" db="EMBL/GenBank/DDBJ databases">
        <title>Draft genome of Bugula neritina, a colonial animal packing powerful symbionts and potential medicines.</title>
        <authorList>
            <person name="Rayko M."/>
        </authorList>
    </citation>
    <scope>NUCLEOTIDE SEQUENCE [LARGE SCALE GENOMIC DNA]</scope>
    <source>
        <strain evidence="2">Kwan_BN1</strain>
    </source>
</reference>
<dbReference type="EMBL" id="VXIV02003211">
    <property type="protein sequence ID" value="KAF6019807.1"/>
    <property type="molecule type" value="Genomic_DNA"/>
</dbReference>
<dbReference type="Proteomes" id="UP000593567">
    <property type="component" value="Unassembled WGS sequence"/>
</dbReference>
<protein>
    <submittedName>
        <fullName evidence="2">Uncharacterized protein</fullName>
    </submittedName>
</protein>
<gene>
    <name evidence="2" type="ORF">EB796_021897</name>
</gene>
<evidence type="ECO:0000256" key="1">
    <source>
        <dbReference type="SAM" id="MobiDB-lite"/>
    </source>
</evidence>
<comment type="caution">
    <text evidence="2">The sequence shown here is derived from an EMBL/GenBank/DDBJ whole genome shotgun (WGS) entry which is preliminary data.</text>
</comment>
<accession>A0A7J7J1U7</accession>
<feature type="compositionally biased region" description="Basic and acidic residues" evidence="1">
    <location>
        <begin position="203"/>
        <end position="219"/>
    </location>
</feature>
<feature type="compositionally biased region" description="Polar residues" evidence="1">
    <location>
        <begin position="33"/>
        <end position="44"/>
    </location>
</feature>
<proteinExistence type="predicted"/>
<feature type="compositionally biased region" description="Polar residues" evidence="1">
    <location>
        <begin position="54"/>
        <end position="63"/>
    </location>
</feature>
<sequence>MAIQCTGQTLKIQKEKAEKEQLTNILQRIIRENSLSSTEQTSAIEQKPEDETSANDNGSSTESPKPYEGLTSKTNILLNKEIKENSSPENVEISKALKEEVHNKDSVEEVVATTIATAELRQEEPENNKENEINLTAAEPAISIKMEDSFQKESENAPSVEKTLDTLNSKPEVDEPTTSKEVINDASVNAVNAELEPTGLTEGKLEIKTSLESQVESKESASPASSKDSGTDEPSDLSISPPGEAVNATFNDFDVEPIFPVSPISPISPFKKLEMPSSVKPIEDEPKKQKNKSSFFKITKTMRSFMSSIGRSSSPKSSKQEEPEPESEPEPTGVIYSANNWSFSESAKKQYNAKNISQSPPRV</sequence>
<evidence type="ECO:0000313" key="2">
    <source>
        <dbReference type="EMBL" id="KAF6019807.1"/>
    </source>
</evidence>
<keyword evidence="3" id="KW-1185">Reference proteome</keyword>
<feature type="region of interest" description="Disordered" evidence="1">
    <location>
        <begin position="30"/>
        <end position="74"/>
    </location>
</feature>
<feature type="region of interest" description="Disordered" evidence="1">
    <location>
        <begin position="120"/>
        <end position="248"/>
    </location>
</feature>
<feature type="compositionally biased region" description="Low complexity" evidence="1">
    <location>
        <begin position="305"/>
        <end position="317"/>
    </location>
</feature>
<dbReference type="AlphaFoldDB" id="A0A7J7J1U7"/>
<feature type="compositionally biased region" description="Basic and acidic residues" evidence="1">
    <location>
        <begin position="145"/>
        <end position="155"/>
    </location>
</feature>